<dbReference type="Proteomes" id="UP000240500">
    <property type="component" value="Chromosome 5"/>
</dbReference>
<sequence length="143" mass="17129">MNNVNVINYSVNKLLYYNFMENVCNFIKMSYVRYDTNFLQIFTKIFNSYITSIMPYDRYTNILNKQAKKNTINNNNNNNNSNTYNYNISNEHINVLYYKNIEIPKVNDILYINPHNITNVNISINYYPMHNTLTIKCSNEYPK</sequence>
<dbReference type="VEuPathDB" id="PlasmoDB:PRG01_0511700"/>
<proteinExistence type="predicted"/>
<dbReference type="AlphaFoldDB" id="A0A2P9D747"/>
<organism evidence="1 2">
    <name type="scientific">Plasmodium reichenowi</name>
    <dbReference type="NCBI Taxonomy" id="5854"/>
    <lineage>
        <taxon>Eukaryota</taxon>
        <taxon>Sar</taxon>
        <taxon>Alveolata</taxon>
        <taxon>Apicomplexa</taxon>
        <taxon>Aconoidasida</taxon>
        <taxon>Haemosporida</taxon>
        <taxon>Plasmodiidae</taxon>
        <taxon>Plasmodium</taxon>
        <taxon>Plasmodium (Laverania)</taxon>
    </lineage>
</organism>
<accession>A0A2P9D747</accession>
<reference evidence="1 2" key="1">
    <citation type="submission" date="2016-09" db="EMBL/GenBank/DDBJ databases">
        <authorList>
            <consortium name="Pathogen Informatics"/>
        </authorList>
    </citation>
    <scope>NUCLEOTIDE SEQUENCE [LARGE SCALE GENOMIC DNA]</scope>
</reference>
<evidence type="ECO:0000313" key="2">
    <source>
        <dbReference type="Proteomes" id="UP000240500"/>
    </source>
</evidence>
<protein>
    <submittedName>
        <fullName evidence="1">Uncharacterized protein</fullName>
    </submittedName>
</protein>
<dbReference type="EMBL" id="LT969568">
    <property type="protein sequence ID" value="SOV76769.1"/>
    <property type="molecule type" value="Genomic_DNA"/>
</dbReference>
<gene>
    <name evidence="1" type="ORF">PRG01_0511700</name>
</gene>
<dbReference type="OrthoDB" id="370767at2759"/>
<evidence type="ECO:0000313" key="1">
    <source>
        <dbReference type="EMBL" id="SOV76769.1"/>
    </source>
</evidence>
<name>A0A2P9D747_PLARE</name>